<evidence type="ECO:0000313" key="2">
    <source>
        <dbReference type="EMBL" id="KAB1640410.1"/>
    </source>
</evidence>
<dbReference type="InterPro" id="IPR036397">
    <property type="entry name" value="RNaseH_sf"/>
</dbReference>
<dbReference type="Gene3D" id="3.30.420.10">
    <property type="entry name" value="Ribonuclease H-like superfamily/Ribonuclease H"/>
    <property type="match status" value="1"/>
</dbReference>
<name>A0A7J5B732_9MICO</name>
<evidence type="ECO:0000259" key="1">
    <source>
        <dbReference type="PROSITE" id="PS50994"/>
    </source>
</evidence>
<dbReference type="GO" id="GO:0003676">
    <property type="term" value="F:nucleic acid binding"/>
    <property type="evidence" value="ECO:0007669"/>
    <property type="project" value="InterPro"/>
</dbReference>
<dbReference type="InterPro" id="IPR012337">
    <property type="entry name" value="RNaseH-like_sf"/>
</dbReference>
<protein>
    <submittedName>
        <fullName evidence="2">Transposase family protein</fullName>
    </submittedName>
</protein>
<dbReference type="PANTHER" id="PTHR35004:SF7">
    <property type="entry name" value="INTEGRASE PROTEIN"/>
    <property type="match status" value="1"/>
</dbReference>
<dbReference type="EMBL" id="WBKB01000016">
    <property type="protein sequence ID" value="KAB1640410.1"/>
    <property type="molecule type" value="Genomic_DNA"/>
</dbReference>
<comment type="caution">
    <text evidence="2">The sequence shown here is derived from an EMBL/GenBank/DDBJ whole genome shotgun (WGS) entry which is preliminary data.</text>
</comment>
<dbReference type="AlphaFoldDB" id="A0A7J5B732"/>
<keyword evidence="3" id="KW-1185">Reference proteome</keyword>
<dbReference type="PANTHER" id="PTHR35004">
    <property type="entry name" value="TRANSPOSASE RV3428C-RELATED"/>
    <property type="match status" value="1"/>
</dbReference>
<reference evidence="2 3" key="1">
    <citation type="submission" date="2019-09" db="EMBL/GenBank/DDBJ databases">
        <title>Phylogeny of genus Pseudoclavibacter and closely related genus.</title>
        <authorList>
            <person name="Li Y."/>
        </authorList>
    </citation>
    <scope>NUCLEOTIDE SEQUENCE [LARGE SCALE GENOMIC DNA]</scope>
    <source>
        <strain evidence="2 3">KCTC 13959</strain>
    </source>
</reference>
<dbReference type="RefSeq" id="WP_158053502.1">
    <property type="nucleotide sequence ID" value="NZ_WBKB01000016.1"/>
</dbReference>
<evidence type="ECO:0000313" key="3">
    <source>
        <dbReference type="Proteomes" id="UP000433493"/>
    </source>
</evidence>
<dbReference type="Pfam" id="PF13683">
    <property type="entry name" value="rve_3"/>
    <property type="match status" value="1"/>
</dbReference>
<dbReference type="GO" id="GO:0015074">
    <property type="term" value="P:DNA integration"/>
    <property type="evidence" value="ECO:0007669"/>
    <property type="project" value="InterPro"/>
</dbReference>
<dbReference type="PROSITE" id="PS50994">
    <property type="entry name" value="INTEGRASE"/>
    <property type="match status" value="1"/>
</dbReference>
<feature type="domain" description="Integrase catalytic" evidence="1">
    <location>
        <begin position="137"/>
        <end position="310"/>
    </location>
</feature>
<dbReference type="SUPFAM" id="SSF53098">
    <property type="entry name" value="Ribonuclease H-like"/>
    <property type="match status" value="1"/>
</dbReference>
<sequence length="479" mass="53613">MSNALSPRIRAMIINYDPTQPNALSVSEFCTSLKISRSVFYKIRTRASHESTAALHPRSRAPKQPARRYGPDVVNELVRIRKQLKADGWDYGPLSIHYEAALLDNFPGGRVPSVATIARLLASVGQVDASPRKRPKSSFIPFVRATAMALWQLDAFEYTLTTGIVVTIYQLLDDASRFDVGTDAYLRNENSADARGVLERAITEYGAPQELLSDNSSAFNQLRQGRIGTVEVFLASKGTMPITGLPGKPTTQGKNERSHQTLIRFLDANQPATLDQVRQRIKKFRQHYNFRRPHQSLDQATPASAWTLLAHTPATEPIPLVDLEAKAAQYRQRRRIDPGTVYQLDAAVGKDGNQLPEEPGTPQSTQALDAAIVTVTKDNHQVYYQGLQIKLPTTYGERDYYRSITDDEFVLADPRSGEVVFSFPLPLTALRAHGRFILSHSIRGVFLAYPTAHWLRKFEEHQALFAQRETETPAVFTRG</sequence>
<dbReference type="OrthoDB" id="52928at2"/>
<accession>A0A7J5B732</accession>
<organism evidence="2 3">
    <name type="scientific">Gulosibacter chungangensis</name>
    <dbReference type="NCBI Taxonomy" id="979746"/>
    <lineage>
        <taxon>Bacteria</taxon>
        <taxon>Bacillati</taxon>
        <taxon>Actinomycetota</taxon>
        <taxon>Actinomycetes</taxon>
        <taxon>Micrococcales</taxon>
        <taxon>Microbacteriaceae</taxon>
        <taxon>Gulosibacter</taxon>
    </lineage>
</organism>
<dbReference type="InterPro" id="IPR001584">
    <property type="entry name" value="Integrase_cat-core"/>
</dbReference>
<dbReference type="Proteomes" id="UP000433493">
    <property type="component" value="Unassembled WGS sequence"/>
</dbReference>
<gene>
    <name evidence="2" type="ORF">F8O05_14690</name>
</gene>
<proteinExistence type="predicted"/>